<keyword evidence="7" id="KW-1133">Transmembrane helix</keyword>
<dbReference type="SUPFAM" id="SSF81653">
    <property type="entry name" value="Calcium ATPase, transduction domain A"/>
    <property type="match status" value="1"/>
</dbReference>
<keyword evidence="10" id="KW-1185">Reference proteome</keyword>
<dbReference type="EMBL" id="PGGH01014263">
    <property type="protein sequence ID" value="NIG58010.1"/>
    <property type="molecule type" value="Genomic_DNA"/>
</dbReference>
<dbReference type="InterPro" id="IPR006544">
    <property type="entry name" value="P-type_TPase_V"/>
</dbReference>
<sequence>MHKSAENKIRLEQLGRAVPENWVLNPFYIFQLFSVCLWFSEDYKEYAFAIVIMSIISITLTVYDLREQSVKLHHLVESHNSITVSVCEKKAGVQELESRFLVPGDLLILTGNKVQMPCDAILIDGSCVVDEGMLTGESIPVTKTPLPKMDSSVPWKTQSEADYKRHVLFCGTEVIQARGACSGTVKAVVLQTAYQCHCGAAASSESTELLFLFRQNSLFFFLNTNNGKILALALVSSSCQSIFI</sequence>
<feature type="domain" description="P-type ATPase A" evidence="8">
    <location>
        <begin position="83"/>
        <end position="199"/>
    </location>
</feature>
<name>A0ABX0S033_PONBL</name>
<dbReference type="Proteomes" id="UP001165941">
    <property type="component" value="Unassembled WGS sequence"/>
</dbReference>
<comment type="subcellular location">
    <subcellularLocation>
        <location evidence="1">Membrane</location>
        <topology evidence="1">Multi-pass membrane protein</topology>
    </subcellularLocation>
</comment>
<protein>
    <submittedName>
        <fullName evidence="9">Cation-transporting ATPase 13A4-like</fullName>
    </submittedName>
</protein>
<evidence type="ECO:0000256" key="5">
    <source>
        <dbReference type="ARBA" id="ARBA00022842"/>
    </source>
</evidence>
<keyword evidence="7" id="KW-0472">Membrane</keyword>
<evidence type="ECO:0000256" key="7">
    <source>
        <dbReference type="SAM" id="Phobius"/>
    </source>
</evidence>
<gene>
    <name evidence="9" type="ORF">BU61_483</name>
</gene>
<dbReference type="SUPFAM" id="SSF81665">
    <property type="entry name" value="Calcium ATPase, transmembrane domain M"/>
    <property type="match status" value="1"/>
</dbReference>
<keyword evidence="2" id="KW-0479">Metal-binding</keyword>
<dbReference type="PANTHER" id="PTHR45630:SF1">
    <property type="entry name" value="CATION-TRANSPORTING ATPASE 13A4-RELATED"/>
    <property type="match status" value="1"/>
</dbReference>
<evidence type="ECO:0000256" key="1">
    <source>
        <dbReference type="ARBA" id="ARBA00004141"/>
    </source>
</evidence>
<proteinExistence type="predicted"/>
<keyword evidence="4" id="KW-0067">ATP-binding</keyword>
<evidence type="ECO:0000259" key="8">
    <source>
        <dbReference type="Pfam" id="PF00122"/>
    </source>
</evidence>
<dbReference type="InterPro" id="IPR059000">
    <property type="entry name" value="ATPase_P-type_domA"/>
</dbReference>
<comment type="caution">
    <text evidence="9">The sequence shown here is derived from an EMBL/GenBank/DDBJ whole genome shotgun (WGS) entry which is preliminary data.</text>
</comment>
<evidence type="ECO:0000313" key="10">
    <source>
        <dbReference type="Proteomes" id="UP001165941"/>
    </source>
</evidence>
<evidence type="ECO:0000313" key="9">
    <source>
        <dbReference type="EMBL" id="NIG58010.1"/>
    </source>
</evidence>
<organism evidence="9 10">
    <name type="scientific">Pontoporia blainvillei</name>
    <name type="common">Franciscana</name>
    <name type="synonym">Delphinus blainvillei</name>
    <dbReference type="NCBI Taxonomy" id="48723"/>
    <lineage>
        <taxon>Eukaryota</taxon>
        <taxon>Metazoa</taxon>
        <taxon>Chordata</taxon>
        <taxon>Craniata</taxon>
        <taxon>Vertebrata</taxon>
        <taxon>Euteleostomi</taxon>
        <taxon>Mammalia</taxon>
        <taxon>Eutheria</taxon>
        <taxon>Laurasiatheria</taxon>
        <taxon>Artiodactyla</taxon>
        <taxon>Whippomorpha</taxon>
        <taxon>Cetacea</taxon>
        <taxon>Odontoceti</taxon>
        <taxon>Pontoporiidae</taxon>
        <taxon>Pontoporia</taxon>
    </lineage>
</organism>
<keyword evidence="7" id="KW-0812">Transmembrane</keyword>
<dbReference type="InterPro" id="IPR023298">
    <property type="entry name" value="ATPase_P-typ_TM_dom_sf"/>
</dbReference>
<keyword evidence="6" id="KW-1278">Translocase</keyword>
<dbReference type="InterPro" id="IPR008250">
    <property type="entry name" value="ATPase_P-typ_transduc_dom_A_sf"/>
</dbReference>
<feature type="transmembrane region" description="Helical" evidence="7">
    <location>
        <begin position="46"/>
        <end position="65"/>
    </location>
</feature>
<dbReference type="Gene3D" id="2.70.150.10">
    <property type="entry name" value="Calcium-transporting ATPase, cytoplasmic transduction domain A"/>
    <property type="match status" value="1"/>
</dbReference>
<evidence type="ECO:0000256" key="2">
    <source>
        <dbReference type="ARBA" id="ARBA00022723"/>
    </source>
</evidence>
<evidence type="ECO:0000256" key="6">
    <source>
        <dbReference type="ARBA" id="ARBA00022967"/>
    </source>
</evidence>
<accession>A0ABX0S033</accession>
<dbReference type="Pfam" id="PF00122">
    <property type="entry name" value="E1-E2_ATPase"/>
    <property type="match status" value="1"/>
</dbReference>
<evidence type="ECO:0000256" key="3">
    <source>
        <dbReference type="ARBA" id="ARBA00022741"/>
    </source>
</evidence>
<reference evidence="9" key="1">
    <citation type="submission" date="2018-05" db="EMBL/GenBank/DDBJ databases">
        <authorList>
            <person name="Pedro S.L.S."/>
            <person name="Freitas R.C."/>
            <person name="Barreto A.S."/>
            <person name="Lima A.O.S."/>
        </authorList>
    </citation>
    <scope>NUCLEOTIDE SEQUENCE</scope>
    <source>
        <strain evidence="9">BP203</strain>
        <tissue evidence="9">Muscle</tissue>
    </source>
</reference>
<dbReference type="PANTHER" id="PTHR45630">
    <property type="entry name" value="CATION-TRANSPORTING ATPASE-RELATED"/>
    <property type="match status" value="1"/>
</dbReference>
<keyword evidence="3" id="KW-0547">Nucleotide-binding</keyword>
<keyword evidence="5" id="KW-0460">Magnesium</keyword>
<evidence type="ECO:0000256" key="4">
    <source>
        <dbReference type="ARBA" id="ARBA00022840"/>
    </source>
</evidence>